<dbReference type="InterPro" id="IPR046839">
    <property type="entry name" value="ABC_toxin_N"/>
</dbReference>
<keyword evidence="6" id="KW-1185">Reference proteome</keyword>
<feature type="region of interest" description="Disordered" evidence="2">
    <location>
        <begin position="774"/>
        <end position="830"/>
    </location>
</feature>
<gene>
    <name evidence="5" type="ORF">KSF_088780</name>
</gene>
<evidence type="ECO:0000256" key="1">
    <source>
        <dbReference type="SAM" id="Coils"/>
    </source>
</evidence>
<evidence type="ECO:0000313" key="6">
    <source>
        <dbReference type="Proteomes" id="UP000597444"/>
    </source>
</evidence>
<dbReference type="Pfam" id="PF20220">
    <property type="entry name" value="ABC_toxin_N"/>
    <property type="match status" value="1"/>
</dbReference>
<comment type="caution">
    <text evidence="5">The sequence shown here is derived from an EMBL/GenBank/DDBJ whole genome shotgun (WGS) entry which is preliminary data.</text>
</comment>
<dbReference type="InterPro" id="IPR040840">
    <property type="entry name" value="TcA_TcB_BD"/>
</dbReference>
<keyword evidence="1" id="KW-0175">Coiled coil</keyword>
<name>A0A8J3N7T7_9CHLR</name>
<evidence type="ECO:0008006" key="7">
    <source>
        <dbReference type="Google" id="ProtNLM"/>
    </source>
</evidence>
<accession>A0A8J3N7T7</accession>
<organism evidence="5 6">
    <name type="scientific">Reticulibacter mediterranei</name>
    <dbReference type="NCBI Taxonomy" id="2778369"/>
    <lineage>
        <taxon>Bacteria</taxon>
        <taxon>Bacillati</taxon>
        <taxon>Chloroflexota</taxon>
        <taxon>Ktedonobacteria</taxon>
        <taxon>Ktedonobacterales</taxon>
        <taxon>Reticulibacteraceae</taxon>
        <taxon>Reticulibacter</taxon>
    </lineage>
</organism>
<reference evidence="5" key="1">
    <citation type="submission" date="2020-10" db="EMBL/GenBank/DDBJ databases">
        <title>Taxonomic study of unclassified bacteria belonging to the class Ktedonobacteria.</title>
        <authorList>
            <person name="Yabe S."/>
            <person name="Wang C.M."/>
            <person name="Zheng Y."/>
            <person name="Sakai Y."/>
            <person name="Cavaletti L."/>
            <person name="Monciardini P."/>
            <person name="Donadio S."/>
        </authorList>
    </citation>
    <scope>NUCLEOTIDE SEQUENCE</scope>
    <source>
        <strain evidence="5">ID150040</strain>
    </source>
</reference>
<evidence type="ECO:0000259" key="3">
    <source>
        <dbReference type="Pfam" id="PF18276"/>
    </source>
</evidence>
<dbReference type="Proteomes" id="UP000597444">
    <property type="component" value="Unassembled WGS sequence"/>
</dbReference>
<evidence type="ECO:0000256" key="2">
    <source>
        <dbReference type="SAM" id="MobiDB-lite"/>
    </source>
</evidence>
<dbReference type="Pfam" id="PF18276">
    <property type="entry name" value="TcA_TcB_BD"/>
    <property type="match status" value="1"/>
</dbReference>
<sequence length="1698" mass="192785">MRRTYQRAFKALLFAHRFGLSAKPISEYGQSEIGYMLAHPDLFEGTSYYRKEQNAGFGTHHAYFDFNFLPLLDNYHVPSPTEDQRVQPSVRRQQALFDWWERIFDYVQVRKETRHVREHPLWLLFDEAAERQPDSPAQLLRHVGVELDHANLATHYYQGYTISSDDLEDERWAVRAWRAERWIRDLHSNFAAKDFQMARPDLWASDDPNAVQPGETRSGNENLTSFVRDGCIENGRPRRYKDVKRLNDELRGHARRALLAYLCGMNRVPLPWGGYAQEADDLSALLLLDVEVGLCERTTRIEEAISAVQIYIQRCRLGLEADFAASLQFIQLWESSFATFRTWEAWKRRELYRENWIDWDELGKAERTEAFRFLEAELQRSILTMPKPGGMEYWLEQRPPAPTRFALLQRHDPSHIRAFAQPPQPEGLDLLGTPERDARLSWLSAVSLETPSEDNGNHDGPGILEVDNPPSQPGASQKLPLWVEAAIRLNVRFLRVVAATEPPTSTMFAPHHRDEEAGCCECGKVHLAVVDEYYFWLLDSRFYTAQTQDATWDWQNADVLPPLLHWDDQPIVHLAWCRVHNGEFQQPRRSDEGVPIAVTIDNQGNKTVAVAQLKLSGRAGDSLTFEVVGAADPLAGYATHGRPGFRYDLVTDTAVTLPLVVAPPTPATSPYPGGLAAYPYFAYFEPGAPIMPRSLAGPALVLARTLRIHCRFEEALKWYALAFNPLDEDCSWCSQKQIVITEESTASPVEISIEVPTTTPVAVVAEAWNPLAEGSSGINEPAPMPTNLESVPESSLPSGVGEVSTDVTAAENPSDGASDNSDTASIESPSEQSIINAELEQGNGRVLRELPCCSSITFSDEVACHRSITLHYLETLLEWGDALMRQNSLEAFQQARVIFDTAERILGKRPRSVRDMQVSNDKKGQGPQIILTFVPACAPLNPRLLTLYEQVDDRLALIHSCLDERRLRNGRLAREMPYWGNDTRHNGWQTIVRAGSEMCADEGERCCPHSPYRFLFLIQKAQEIANQVREFGASLLAAFEKGDAEYLASLRALHERQILDLTLDVRQYQWREADWQVQALQKTLEETQARLNYYTGLIQNGLISNEVQYQVLTGTSLAARSAATISEGIGQSMIAVPDFWFGEAGFGGSPLSYNQFPLGTKLSALFAAAARISNIAADIASTTASLDLTEAGWDRRLQDWQFQVQVLGIQIEQITRQILAAQRRRDAALRELNNHQQQMEHAAEVQDFLRDKFTNHALYLFLQQDTAMLYSRMYELALCAAQQAQRAFNYERGHTMRRFLPGELWDNLHEGLLAGERLQLALRQMEKAYLDENVREYELTKHFSLRLNFPLEFLRLKATGCCEIEIPEWMFDLDYPGHYMRRIRNVSLTIPCVVGPYTGVHCRLTLLQSMTRVHPGLRDPLISCCDDDEFDNGYRPIYDDPRVVTQYAATEAIATSSGQNDSGLFELNFRDERYLPFEFMGTVSRWRIELPQENNQFDVATITDVILHLNYTARDGGGVLRRAANEFAQRYLPGNGLQFFDFRHDLPEAWHRFQSVPTGEEAHRLLNLRLGRNMFPFLPGHRELRINRLELLFEAPEAEPGRHLVVEFLVGQKTKNGKEDRDDCKVYAIDCIASADWPGLYHGVLNIELGPLRHNADHNLGAFRFPCDSGEISNAFLFCGYEARSRGCVAKKKADLIQ</sequence>
<proteinExistence type="predicted"/>
<feature type="domain" description="ABC toxin N-terminal" evidence="4">
    <location>
        <begin position="248"/>
        <end position="374"/>
    </location>
</feature>
<feature type="compositionally biased region" description="Polar residues" evidence="2">
    <location>
        <begin position="815"/>
        <end position="830"/>
    </location>
</feature>
<dbReference type="RefSeq" id="WP_220209515.1">
    <property type="nucleotide sequence ID" value="NZ_BNJK01000002.1"/>
</dbReference>
<protein>
    <recommendedName>
        <fullName evidence="7">Insecticidal toxin complex protein</fullName>
    </recommendedName>
</protein>
<evidence type="ECO:0000313" key="5">
    <source>
        <dbReference type="EMBL" id="GHO98830.1"/>
    </source>
</evidence>
<dbReference type="EMBL" id="BNJK01000002">
    <property type="protein sequence ID" value="GHO98830.1"/>
    <property type="molecule type" value="Genomic_DNA"/>
</dbReference>
<feature type="domain" description="Tc toxin complex TcA C-terminal TcB-binding" evidence="3">
    <location>
        <begin position="1216"/>
        <end position="1513"/>
    </location>
</feature>
<evidence type="ECO:0000259" key="4">
    <source>
        <dbReference type="Pfam" id="PF20220"/>
    </source>
</evidence>
<feature type="coiled-coil region" evidence="1">
    <location>
        <begin position="1211"/>
        <end position="1252"/>
    </location>
</feature>
<feature type="compositionally biased region" description="Polar residues" evidence="2">
    <location>
        <begin position="787"/>
        <end position="797"/>
    </location>
</feature>